<dbReference type="Pfam" id="PF16457">
    <property type="entry name" value="PH_12"/>
    <property type="match status" value="1"/>
</dbReference>
<feature type="domain" description="PH" evidence="1">
    <location>
        <begin position="509"/>
        <end position="638"/>
    </location>
</feature>
<evidence type="ECO:0000313" key="2">
    <source>
        <dbReference type="EMBL" id="ODQ45954.1"/>
    </source>
</evidence>
<proteinExistence type="predicted"/>
<dbReference type="GeneID" id="30178197"/>
<dbReference type="InterPro" id="IPR011993">
    <property type="entry name" value="PH-like_dom_sf"/>
</dbReference>
<dbReference type="RefSeq" id="XP_019017067.1">
    <property type="nucleotide sequence ID" value="XM_019161510.1"/>
</dbReference>
<dbReference type="Gene3D" id="2.30.29.30">
    <property type="entry name" value="Pleckstrin-homology domain (PH domain)/Phosphotyrosine-binding domain (PTB)"/>
    <property type="match status" value="1"/>
</dbReference>
<reference evidence="2 3" key="1">
    <citation type="journal article" date="2016" name="Proc. Natl. Acad. Sci. U.S.A.">
        <title>Comparative genomics of biotechnologically important yeasts.</title>
        <authorList>
            <person name="Riley R."/>
            <person name="Haridas S."/>
            <person name="Wolfe K.H."/>
            <person name="Lopes M.R."/>
            <person name="Hittinger C.T."/>
            <person name="Goeker M."/>
            <person name="Salamov A.A."/>
            <person name="Wisecaver J.H."/>
            <person name="Long T.M."/>
            <person name="Calvey C.H."/>
            <person name="Aerts A.L."/>
            <person name="Barry K.W."/>
            <person name="Choi C."/>
            <person name="Clum A."/>
            <person name="Coughlan A.Y."/>
            <person name="Deshpande S."/>
            <person name="Douglass A.P."/>
            <person name="Hanson S.J."/>
            <person name="Klenk H.-P."/>
            <person name="LaButti K.M."/>
            <person name="Lapidus A."/>
            <person name="Lindquist E.A."/>
            <person name="Lipzen A.M."/>
            <person name="Meier-Kolthoff J.P."/>
            <person name="Ohm R.A."/>
            <person name="Otillar R.P."/>
            <person name="Pangilinan J.L."/>
            <person name="Peng Y."/>
            <person name="Rokas A."/>
            <person name="Rosa C.A."/>
            <person name="Scheuner C."/>
            <person name="Sibirny A.A."/>
            <person name="Slot J.C."/>
            <person name="Stielow J.B."/>
            <person name="Sun H."/>
            <person name="Kurtzman C.P."/>
            <person name="Blackwell M."/>
            <person name="Grigoriev I.V."/>
            <person name="Jeffries T.W."/>
        </authorList>
    </citation>
    <scope>NUCLEOTIDE SEQUENCE [LARGE SCALE GENOMIC DNA]</scope>
    <source>
        <strain evidence="2 3">NRRL Y-2026</strain>
    </source>
</reference>
<organism evidence="2 3">
    <name type="scientific">Pichia membranifaciens NRRL Y-2026</name>
    <dbReference type="NCBI Taxonomy" id="763406"/>
    <lineage>
        <taxon>Eukaryota</taxon>
        <taxon>Fungi</taxon>
        <taxon>Dikarya</taxon>
        <taxon>Ascomycota</taxon>
        <taxon>Saccharomycotina</taxon>
        <taxon>Pichiomycetes</taxon>
        <taxon>Pichiales</taxon>
        <taxon>Pichiaceae</taxon>
        <taxon>Pichia</taxon>
    </lineage>
</organism>
<dbReference type="Proteomes" id="UP000094455">
    <property type="component" value="Unassembled WGS sequence"/>
</dbReference>
<protein>
    <recommendedName>
        <fullName evidence="1">PH domain-containing protein</fullName>
    </recommendedName>
</protein>
<gene>
    <name evidence="2" type="ORF">PICMEDRAFT_17208</name>
</gene>
<name>A0A1E3NIL2_9ASCO</name>
<evidence type="ECO:0000259" key="1">
    <source>
        <dbReference type="Pfam" id="PF16457"/>
    </source>
</evidence>
<keyword evidence="3" id="KW-1185">Reference proteome</keyword>
<dbReference type="OrthoDB" id="28413at2759"/>
<dbReference type="EMBL" id="KV454004">
    <property type="protein sequence ID" value="ODQ45954.1"/>
    <property type="molecule type" value="Genomic_DNA"/>
</dbReference>
<dbReference type="STRING" id="763406.A0A1E3NIL2"/>
<dbReference type="InterPro" id="IPR001849">
    <property type="entry name" value="PH_domain"/>
</dbReference>
<accession>A0A1E3NIL2</accession>
<evidence type="ECO:0000313" key="3">
    <source>
        <dbReference type="Proteomes" id="UP000094455"/>
    </source>
</evidence>
<dbReference type="AlphaFoldDB" id="A0A1E3NIL2"/>
<sequence>MDISQGVVDYNTIHKHLKQLKFAQTSASGLASQLDEQTAIKYVSTLRQDLVALTTASNSPVQINSKTLNEILIFTKTLDYVPKSDKLFSLFDAQLFRSLFDLACLPEIPVEVLRGVLRICLTYLAGVLPKTRKQGMFRVLLGVLCEPIENPIEGEVTTSTTGGASSYSHVPLKCDLLFANLTARITFADARMNLNIVDFVAKVFYRLMETISLLSSESSPLIVEEQWLFGVLRSLFVNNFFGVLSCIKGIGEIEGMTGLRGSMELTSKWLENKKLDSSSFIWRECCFLANEIGVVLGDEDLAAINNVSDTDRADGNNVGILSILGLVGALEQPKRSLKKILVECNMTSTLPIIRFVSTIAGTISKNKVLDRIFGLWNTELLYSLLNVGTRCWLFSGARVEAGDIDKVANLVEVVITWLSRKLESIADSSSHGNSDSENVTKIAKDDIEITASSANDCDVVSLLEKVDSFDYDKIKLLQLEDVRSKHFKKWTNNMKPFENLVHRQVVALVRAQRFLQLSKGSWVYATNPLEAGEHHHLFLTLNSNSQSIVYKEFTKRPSRNAQAPNLDKDGIYIEFRDILAIESENLNPNISDTGLISIQSERMDVNRVEVITKTKIFQFYVDTKQLKDIWVDGLRILVTDSRSDPKAKDHAKESDSSPMKLSISEEFFMSSGVSEEVKKQVRTLEEIRVRTQMLDLDDNAKPLNKRQPDILEWNTISTNFHYD</sequence>